<dbReference type="FunFam" id="3.50.80.10:FF:000001">
    <property type="entry name" value="D-aminoacyl-tRNA deacylase"/>
    <property type="match status" value="1"/>
</dbReference>
<comment type="function">
    <text evidence="4">An aminoacyl-tRNA editing enzyme that deacylates mischarged D-aminoacyl-tRNAs. Also deacylates mischarged glycyl-tRNA(Ala), protecting cells against glycine mischarging by AlaRS. Acts via tRNA-based rather than protein-based catalysis; rejects L-amino acids rather than detecting D-amino acids in the active site. By recycling D-aminoacyl-tRNA to D-amino acids and free tRNA molecules, this enzyme counteracts the toxicity associated with the formation of D-aminoacyl-tRNA entities in vivo and helps enforce protein L-homochirality.</text>
</comment>
<evidence type="ECO:0000256" key="4">
    <source>
        <dbReference type="HAMAP-Rule" id="MF_00518"/>
    </source>
</evidence>
<gene>
    <name evidence="4" type="primary">dtd</name>
    <name evidence="5" type="ORF">E5347_06660</name>
</gene>
<dbReference type="GO" id="GO:0051500">
    <property type="term" value="F:D-tyrosyl-tRNA(Tyr) deacylase activity"/>
    <property type="evidence" value="ECO:0007669"/>
    <property type="project" value="TreeGrafter"/>
</dbReference>
<dbReference type="InterPro" id="IPR003732">
    <property type="entry name" value="Daa-tRNA_deacyls_DTD"/>
</dbReference>
<comment type="caution">
    <text evidence="5">The sequence shown here is derived from an EMBL/GenBank/DDBJ whole genome shotgun (WGS) entry which is preliminary data.</text>
</comment>
<sequence length="149" mass="16804">MRAVVQRVTSSKVVVDDTVIGEIGKGLNILIGISKEDTEEDLLYLRDKIINLRIFEDENDKMNLSLLDVKGEILAISQFTLYGDCRKGRRPNFMEAEGGDKAKALYVRFIDLLKENNIKVETGEFGAHMKVDIQNDGPVTLILDSKKKF</sequence>
<evidence type="ECO:0000256" key="1">
    <source>
        <dbReference type="ARBA" id="ARBA00009673"/>
    </source>
</evidence>
<dbReference type="PANTHER" id="PTHR10472">
    <property type="entry name" value="D-TYROSYL-TRNA TYR DEACYLASE"/>
    <property type="match status" value="1"/>
</dbReference>
<dbReference type="PANTHER" id="PTHR10472:SF5">
    <property type="entry name" value="D-AMINOACYL-TRNA DEACYLASE 1"/>
    <property type="match status" value="1"/>
</dbReference>
<dbReference type="HAMAP" id="MF_00518">
    <property type="entry name" value="Deacylase_Dtd"/>
    <property type="match status" value="1"/>
</dbReference>
<keyword evidence="4" id="KW-0694">RNA-binding</keyword>
<dbReference type="GO" id="GO:0043908">
    <property type="term" value="F:Ser(Gly)-tRNA(Ala) hydrolase activity"/>
    <property type="evidence" value="ECO:0007669"/>
    <property type="project" value="UniProtKB-UniRule"/>
</dbReference>
<organism evidence="5 6">
    <name type="scientific">Clostridium sartagoforme</name>
    <dbReference type="NCBI Taxonomy" id="84031"/>
    <lineage>
        <taxon>Bacteria</taxon>
        <taxon>Bacillati</taxon>
        <taxon>Bacillota</taxon>
        <taxon>Clostridia</taxon>
        <taxon>Eubacteriales</taxon>
        <taxon>Clostridiaceae</taxon>
        <taxon>Clostridium</taxon>
    </lineage>
</organism>
<evidence type="ECO:0000313" key="5">
    <source>
        <dbReference type="EMBL" id="TGY44490.1"/>
    </source>
</evidence>
<dbReference type="GO" id="GO:0005737">
    <property type="term" value="C:cytoplasm"/>
    <property type="evidence" value="ECO:0007669"/>
    <property type="project" value="UniProtKB-SubCell"/>
</dbReference>
<accession>A0A4V3RLN7</accession>
<keyword evidence="3 4" id="KW-0378">Hydrolase</keyword>
<dbReference type="Proteomes" id="UP000306888">
    <property type="component" value="Unassembled WGS sequence"/>
</dbReference>
<dbReference type="CDD" id="cd00563">
    <property type="entry name" value="Dtyr_deacylase"/>
    <property type="match status" value="1"/>
</dbReference>
<feature type="short sequence motif" description="Gly-cisPro motif, important for rejection of L-amino acids" evidence="4">
    <location>
        <begin position="137"/>
        <end position="138"/>
    </location>
</feature>
<evidence type="ECO:0000256" key="3">
    <source>
        <dbReference type="ARBA" id="ARBA00022801"/>
    </source>
</evidence>
<comment type="catalytic activity">
    <reaction evidence="4">
        <text>a D-aminoacyl-tRNA + H2O = a tRNA + a D-alpha-amino acid + H(+)</text>
        <dbReference type="Rhea" id="RHEA:13953"/>
        <dbReference type="Rhea" id="RHEA-COMP:10123"/>
        <dbReference type="Rhea" id="RHEA-COMP:10124"/>
        <dbReference type="ChEBI" id="CHEBI:15377"/>
        <dbReference type="ChEBI" id="CHEBI:15378"/>
        <dbReference type="ChEBI" id="CHEBI:59871"/>
        <dbReference type="ChEBI" id="CHEBI:78442"/>
        <dbReference type="ChEBI" id="CHEBI:79333"/>
        <dbReference type="EC" id="3.1.1.96"/>
    </reaction>
</comment>
<comment type="domain">
    <text evidence="4">A Gly-cisPro motif from one monomer fits into the active site of the other monomer to allow specific chiral rejection of L-amino acids.</text>
</comment>
<dbReference type="RefSeq" id="WP_136005700.1">
    <property type="nucleotide sequence ID" value="NZ_SRYR01000001.1"/>
</dbReference>
<dbReference type="InterPro" id="IPR023509">
    <property type="entry name" value="DTD-like_sf"/>
</dbReference>
<dbReference type="NCBIfam" id="TIGR00256">
    <property type="entry name" value="D-aminoacyl-tRNA deacylase"/>
    <property type="match status" value="1"/>
</dbReference>
<keyword evidence="4" id="KW-0963">Cytoplasm</keyword>
<dbReference type="EMBL" id="SRYR01000001">
    <property type="protein sequence ID" value="TGY44490.1"/>
    <property type="molecule type" value="Genomic_DNA"/>
</dbReference>
<evidence type="ECO:0000313" key="6">
    <source>
        <dbReference type="Proteomes" id="UP000306888"/>
    </source>
</evidence>
<keyword evidence="2 4" id="KW-0820">tRNA-binding</keyword>
<comment type="subcellular location">
    <subcellularLocation>
        <location evidence="4">Cytoplasm</location>
    </subcellularLocation>
</comment>
<dbReference type="EC" id="3.1.1.-" evidence="4"/>
<comment type="catalytic activity">
    <reaction evidence="4">
        <text>glycyl-tRNA(Ala) + H2O = tRNA(Ala) + glycine + H(+)</text>
        <dbReference type="Rhea" id="RHEA:53744"/>
        <dbReference type="Rhea" id="RHEA-COMP:9657"/>
        <dbReference type="Rhea" id="RHEA-COMP:13640"/>
        <dbReference type="ChEBI" id="CHEBI:15377"/>
        <dbReference type="ChEBI" id="CHEBI:15378"/>
        <dbReference type="ChEBI" id="CHEBI:57305"/>
        <dbReference type="ChEBI" id="CHEBI:78442"/>
        <dbReference type="ChEBI" id="CHEBI:78522"/>
    </reaction>
</comment>
<keyword evidence="6" id="KW-1185">Reference proteome</keyword>
<proteinExistence type="inferred from homology"/>
<dbReference type="EC" id="3.1.1.96" evidence="4"/>
<dbReference type="GO" id="GO:0019478">
    <property type="term" value="P:D-amino acid catabolic process"/>
    <property type="evidence" value="ECO:0007669"/>
    <property type="project" value="UniProtKB-UniRule"/>
</dbReference>
<protein>
    <recommendedName>
        <fullName evidence="4">D-aminoacyl-tRNA deacylase</fullName>
        <shortName evidence="4">DTD</shortName>
        <ecNumber evidence="4">3.1.1.96</ecNumber>
    </recommendedName>
    <alternativeName>
        <fullName evidence="4">Gly-tRNA(Ala) deacylase</fullName>
        <ecNumber evidence="4">3.1.1.-</ecNumber>
    </alternativeName>
</protein>
<dbReference type="GO" id="GO:0000049">
    <property type="term" value="F:tRNA binding"/>
    <property type="evidence" value="ECO:0007669"/>
    <property type="project" value="UniProtKB-UniRule"/>
</dbReference>
<comment type="similarity">
    <text evidence="1 4">Belongs to the DTD family.</text>
</comment>
<dbReference type="GO" id="GO:0106026">
    <property type="term" value="F:Gly-tRNA(Ala) deacylase activity"/>
    <property type="evidence" value="ECO:0007669"/>
    <property type="project" value="UniProtKB-UniRule"/>
</dbReference>
<name>A0A4V3RLN7_9CLOT</name>
<dbReference type="Pfam" id="PF02580">
    <property type="entry name" value="Tyr_Deacylase"/>
    <property type="match status" value="1"/>
</dbReference>
<dbReference type="OrthoDB" id="9801395at2"/>
<comment type="subunit">
    <text evidence="4">Homodimer.</text>
</comment>
<dbReference type="AlphaFoldDB" id="A0A4V3RLN7"/>
<dbReference type="SUPFAM" id="SSF69500">
    <property type="entry name" value="DTD-like"/>
    <property type="match status" value="1"/>
</dbReference>
<dbReference type="Gene3D" id="3.50.80.10">
    <property type="entry name" value="D-tyrosyl-tRNA(Tyr) deacylase"/>
    <property type="match status" value="1"/>
</dbReference>
<reference evidence="5 6" key="1">
    <citation type="submission" date="2019-04" db="EMBL/GenBank/DDBJ databases">
        <title>Microbes associate with the intestines of laboratory mice.</title>
        <authorList>
            <person name="Navarre W."/>
            <person name="Wong E."/>
            <person name="Huang K."/>
            <person name="Tropini C."/>
            <person name="Ng K."/>
            <person name="Yu B."/>
        </authorList>
    </citation>
    <scope>NUCLEOTIDE SEQUENCE [LARGE SCALE GENOMIC DNA]</scope>
    <source>
        <strain evidence="5 6">NM50_B9-20</strain>
    </source>
</reference>
<evidence type="ECO:0000256" key="2">
    <source>
        <dbReference type="ARBA" id="ARBA00022555"/>
    </source>
</evidence>